<name>A0A0P9EMJ1_RHOGW</name>
<dbReference type="OrthoDB" id="2186770at2759"/>
<feature type="region of interest" description="Disordered" evidence="9">
    <location>
        <begin position="159"/>
        <end position="259"/>
    </location>
</feature>
<evidence type="ECO:0000313" key="11">
    <source>
        <dbReference type="EMBL" id="KPV72994.1"/>
    </source>
</evidence>
<protein>
    <recommendedName>
        <fullName evidence="4">Protection of telomeres protein 1</fullName>
    </recommendedName>
</protein>
<dbReference type="RefSeq" id="XP_018269043.1">
    <property type="nucleotide sequence ID" value="XM_018417743.1"/>
</dbReference>
<dbReference type="Gene3D" id="2.40.50.140">
    <property type="entry name" value="Nucleic acid-binding proteins"/>
    <property type="match status" value="3"/>
</dbReference>
<comment type="similarity">
    <text evidence="3">Belongs to the telombin family.</text>
</comment>
<dbReference type="InterPro" id="IPR012340">
    <property type="entry name" value="NA-bd_OB-fold"/>
</dbReference>
<dbReference type="AlphaFoldDB" id="A0A0P9EMJ1"/>
<evidence type="ECO:0000256" key="3">
    <source>
        <dbReference type="ARBA" id="ARBA00008442"/>
    </source>
</evidence>
<keyword evidence="6" id="KW-0779">Telomere</keyword>
<dbReference type="GeneID" id="28978191"/>
<evidence type="ECO:0000256" key="4">
    <source>
        <dbReference type="ARBA" id="ARBA00015253"/>
    </source>
</evidence>
<feature type="compositionally biased region" description="Polar residues" evidence="9">
    <location>
        <begin position="219"/>
        <end position="244"/>
    </location>
</feature>
<evidence type="ECO:0000256" key="9">
    <source>
        <dbReference type="SAM" id="MobiDB-lite"/>
    </source>
</evidence>
<comment type="subcellular location">
    <subcellularLocation>
        <location evidence="2">Chromosome</location>
        <location evidence="2">Telomere</location>
    </subcellularLocation>
    <subcellularLocation>
        <location evidence="1">Nucleus</location>
    </subcellularLocation>
</comment>
<dbReference type="STRING" id="578459.A0A0P9EMJ1"/>
<dbReference type="InterPro" id="IPR028389">
    <property type="entry name" value="POT1"/>
</dbReference>
<dbReference type="SMART" id="SM00976">
    <property type="entry name" value="Telo_bind"/>
    <property type="match status" value="1"/>
</dbReference>
<gene>
    <name evidence="11" type="ORF">RHOBADRAFT_55240</name>
</gene>
<dbReference type="PANTHER" id="PTHR14513">
    <property type="entry name" value="PROTECTION OF TELOMERES 1"/>
    <property type="match status" value="1"/>
</dbReference>
<sequence>MAPPERVSFASLAPRTTLPPTAALEGEVVSVRPFSSSARTAALSLAQAAAPGSSAEPLKVQVELRGAWAQHAAEQLAQLNGRGRVRLFAREGECARVELVPVRAGGPAADVPEGRRLKVVFERGIQGRWVVGEPGSAGKGQDFDYRAEARSKHRLKPLAHSLSDDEVVEPPPPARQPTFAERNNLPSRPVAGSSRDKLVVPTGNPHSPWIGGAAPSEATAPSSIQSSTRAGQPVASSSRSSSGEPKTKKKRENREVRTTWGLSSSSTNYIYTALDTLPTLGSSGGINIIAMAVVARPTLRVEGGSRDWGCILGLHDPTTATSNFKTEVKYFGKREEDVPVVQDGDIIVIQGLNWKKDNKKLTAYKDKGHYFVLPSARLLDGTKLGNFKPPPCRSASLTDAELSYARDIARWARKHALLDDVLVRQAADSGVAPPNPPAVDAKARSATFARGGDGGRKLVTVEEVCADTFCDIQGEIVKFYKPFGGTVGPHDACSLFITDYTTNDQLYAYSDTSEVRTPGQVTFQVSIFGNQNDPLLSLSEDKLVGRLVHLRNVRPKMTAHDFLEATMVEDPKYENRRDVTLCRSGVDLGREWHEAFKQRRTAYWASLAGGGDGGSVRATGDEKPLTAAAADPLTSLSNTTGLTQQSISSALALKAEGMYRFRARVIDFYPDRLEDWVRAFCPTCGDELSASETTCIDHGQVKHEWSFLLALADEQDGGGGATDGQVPHVFVPVAGDAGDALLPNFTPSLFTSLRFGDSSALSTLTSRLRGILGTILETKRRKKPVLFGHAGPAWDVVLEATKEDDQLRWFFAPGRVAFR</sequence>
<accession>A0A0P9EMJ1</accession>
<keyword evidence="5" id="KW-0158">Chromosome</keyword>
<dbReference type="Pfam" id="PF16686">
    <property type="entry name" value="POT1PC"/>
    <property type="match status" value="1"/>
</dbReference>
<dbReference type="GO" id="GO:0016233">
    <property type="term" value="P:telomere capping"/>
    <property type="evidence" value="ECO:0007669"/>
    <property type="project" value="TreeGrafter"/>
</dbReference>
<dbReference type="GO" id="GO:0010521">
    <property type="term" value="F:telomerase inhibitor activity"/>
    <property type="evidence" value="ECO:0007669"/>
    <property type="project" value="TreeGrafter"/>
</dbReference>
<dbReference type="SUPFAM" id="SSF50249">
    <property type="entry name" value="Nucleic acid-binding proteins"/>
    <property type="match status" value="1"/>
</dbReference>
<evidence type="ECO:0000256" key="7">
    <source>
        <dbReference type="ARBA" id="ARBA00023125"/>
    </source>
</evidence>
<dbReference type="InterPro" id="IPR011564">
    <property type="entry name" value="Telomer_end-bd_POT1/Cdc13"/>
</dbReference>
<keyword evidence="8" id="KW-0539">Nucleus</keyword>
<organism evidence="11 12">
    <name type="scientific">Rhodotorula graminis (strain WP1)</name>
    <dbReference type="NCBI Taxonomy" id="578459"/>
    <lineage>
        <taxon>Eukaryota</taxon>
        <taxon>Fungi</taxon>
        <taxon>Dikarya</taxon>
        <taxon>Basidiomycota</taxon>
        <taxon>Pucciniomycotina</taxon>
        <taxon>Microbotryomycetes</taxon>
        <taxon>Sporidiobolales</taxon>
        <taxon>Sporidiobolaceae</taxon>
        <taxon>Rhodotorula</taxon>
    </lineage>
</organism>
<dbReference type="PANTHER" id="PTHR14513:SF0">
    <property type="entry name" value="PROTECTION OF TELOMERES PROTEIN 1"/>
    <property type="match status" value="1"/>
</dbReference>
<reference evidence="11 12" key="1">
    <citation type="journal article" date="2015" name="Front. Microbiol.">
        <title>Genome sequence of the plant growth promoting endophytic yeast Rhodotorula graminis WP1.</title>
        <authorList>
            <person name="Firrincieli A."/>
            <person name="Otillar R."/>
            <person name="Salamov A."/>
            <person name="Schmutz J."/>
            <person name="Khan Z."/>
            <person name="Redman R.S."/>
            <person name="Fleck N.D."/>
            <person name="Lindquist E."/>
            <person name="Grigoriev I.V."/>
            <person name="Doty S.L."/>
        </authorList>
    </citation>
    <scope>NUCLEOTIDE SEQUENCE [LARGE SCALE GENOMIC DNA]</scope>
    <source>
        <strain evidence="11 12">WP1</strain>
    </source>
</reference>
<proteinExistence type="inferred from homology"/>
<feature type="domain" description="Telomeric single stranded DNA binding POT1/Cdc13" evidence="10">
    <location>
        <begin position="271"/>
        <end position="413"/>
    </location>
</feature>
<evidence type="ECO:0000313" key="12">
    <source>
        <dbReference type="Proteomes" id="UP000053890"/>
    </source>
</evidence>
<dbReference type="InterPro" id="IPR032042">
    <property type="entry name" value="POT1PC"/>
</dbReference>
<keyword evidence="7" id="KW-0238">DNA-binding</keyword>
<dbReference type="Proteomes" id="UP000053890">
    <property type="component" value="Unassembled WGS sequence"/>
</dbReference>
<evidence type="ECO:0000256" key="8">
    <source>
        <dbReference type="ARBA" id="ARBA00023242"/>
    </source>
</evidence>
<dbReference type="OMA" id="PKCEREL"/>
<evidence type="ECO:0000259" key="10">
    <source>
        <dbReference type="SMART" id="SM00976"/>
    </source>
</evidence>
<evidence type="ECO:0000256" key="6">
    <source>
        <dbReference type="ARBA" id="ARBA00022895"/>
    </source>
</evidence>
<evidence type="ECO:0000256" key="2">
    <source>
        <dbReference type="ARBA" id="ARBA00004574"/>
    </source>
</evidence>
<keyword evidence="12" id="KW-1185">Reference proteome</keyword>
<dbReference type="GO" id="GO:0000783">
    <property type="term" value="C:nuclear telomere cap complex"/>
    <property type="evidence" value="ECO:0007669"/>
    <property type="project" value="TreeGrafter"/>
</dbReference>
<dbReference type="EMBL" id="KQ474084">
    <property type="protein sequence ID" value="KPV72994.1"/>
    <property type="molecule type" value="Genomic_DNA"/>
</dbReference>
<dbReference type="GO" id="GO:0098505">
    <property type="term" value="F:G-rich strand telomeric DNA binding"/>
    <property type="evidence" value="ECO:0007669"/>
    <property type="project" value="TreeGrafter"/>
</dbReference>
<evidence type="ECO:0000256" key="1">
    <source>
        <dbReference type="ARBA" id="ARBA00004123"/>
    </source>
</evidence>
<dbReference type="GO" id="GO:0032210">
    <property type="term" value="P:regulation of telomere maintenance via telomerase"/>
    <property type="evidence" value="ECO:0007669"/>
    <property type="project" value="TreeGrafter"/>
</dbReference>
<evidence type="ECO:0000256" key="5">
    <source>
        <dbReference type="ARBA" id="ARBA00022454"/>
    </source>
</evidence>